<dbReference type="InterPro" id="IPR029056">
    <property type="entry name" value="Ribokinase-like"/>
</dbReference>
<dbReference type="Gene3D" id="3.40.1190.20">
    <property type="match status" value="1"/>
</dbReference>
<keyword evidence="3" id="KW-0418">Kinase</keyword>
<dbReference type="KEGG" id="vfa:MM35RIKEN_12940"/>
<comment type="similarity">
    <text evidence="1">Belongs to the carbohydrate kinase PfkB family.</text>
</comment>
<keyword evidence="2" id="KW-0808">Transferase</keyword>
<evidence type="ECO:0000259" key="4">
    <source>
        <dbReference type="Pfam" id="PF00294"/>
    </source>
</evidence>
<keyword evidence="6" id="KW-1185">Reference proteome</keyword>
<accession>A0A810PYF9</accession>
<protein>
    <submittedName>
        <fullName evidence="5">2-dehydro-3-deoxygluconokinase</fullName>
    </submittedName>
</protein>
<organism evidence="5 6">
    <name type="scientific">Vescimonas fastidiosa</name>
    <dbReference type="NCBI Taxonomy" id="2714353"/>
    <lineage>
        <taxon>Bacteria</taxon>
        <taxon>Bacillati</taxon>
        <taxon>Bacillota</taxon>
        <taxon>Clostridia</taxon>
        <taxon>Eubacteriales</taxon>
        <taxon>Oscillospiraceae</taxon>
        <taxon>Vescimonas</taxon>
    </lineage>
</organism>
<gene>
    <name evidence="5" type="ORF">MM35RIKEN_12940</name>
</gene>
<dbReference type="PANTHER" id="PTHR43320:SF2">
    <property type="entry name" value="2-DEHYDRO-3-DEOXYGLUCONOKINASE_2-DEHYDRO-3-DEOXYGALACTONOKINASE"/>
    <property type="match status" value="1"/>
</dbReference>
<evidence type="ECO:0000256" key="1">
    <source>
        <dbReference type="ARBA" id="ARBA00010688"/>
    </source>
</evidence>
<reference evidence="5" key="1">
    <citation type="submission" date="2020-09" db="EMBL/GenBank/DDBJ databases">
        <title>New species isolated from human feces.</title>
        <authorList>
            <person name="Kitahara M."/>
            <person name="Shigeno Y."/>
            <person name="Shime M."/>
            <person name="Matsumoto Y."/>
            <person name="Nakamura S."/>
            <person name="Motooka D."/>
            <person name="Fukuoka S."/>
            <person name="Nishikawa H."/>
            <person name="Benno Y."/>
        </authorList>
    </citation>
    <scope>NUCLEOTIDE SEQUENCE</scope>
    <source>
        <strain evidence="5">MM35</strain>
    </source>
</reference>
<dbReference type="GO" id="GO:0016301">
    <property type="term" value="F:kinase activity"/>
    <property type="evidence" value="ECO:0007669"/>
    <property type="project" value="UniProtKB-KW"/>
</dbReference>
<evidence type="ECO:0000313" key="5">
    <source>
        <dbReference type="EMBL" id="BCK79102.1"/>
    </source>
</evidence>
<dbReference type="Pfam" id="PF00294">
    <property type="entry name" value="PfkB"/>
    <property type="match status" value="1"/>
</dbReference>
<sequence>MLRLNPVGYYRFVQASQFESSYAGGEANVAVSLANYGMSAAFVTKVPEHEIGQCAVNAMRQYGVDTTYMYRGGSRLGVYYAEKGASQRPSKVIYDRAGSSITTAKPEEFQWDEIFRDADWFHFTGITPALGGDLPKICLDACKAAKKRGLTVSCDLNYRKKLWSREDAGRVMAELMPYVDVCISNEEDAKDVFNIEAANNNVEGGNLNRQGYISVAQQLQARFGTKMVAITLRESLSANDNNWGAMLYCDGQAYFSPTYRIHIVDRVGGGDSFGAGLIYGVLEEKAPQDAINFATAASCLKHTIEHDVNLVTVEEVNALVAGNSTGRVQR</sequence>
<feature type="domain" description="Carbohydrate kinase PfkB" evidence="4">
    <location>
        <begin position="13"/>
        <end position="300"/>
    </location>
</feature>
<evidence type="ECO:0000256" key="2">
    <source>
        <dbReference type="ARBA" id="ARBA00022679"/>
    </source>
</evidence>
<proteinExistence type="inferred from homology"/>
<dbReference type="AlphaFoldDB" id="A0A810PYF9"/>
<dbReference type="InterPro" id="IPR011611">
    <property type="entry name" value="PfkB_dom"/>
</dbReference>
<evidence type="ECO:0000256" key="3">
    <source>
        <dbReference type="ARBA" id="ARBA00022777"/>
    </source>
</evidence>
<dbReference type="PANTHER" id="PTHR43320">
    <property type="entry name" value="SUGAR KINASE"/>
    <property type="match status" value="1"/>
</dbReference>
<dbReference type="EMBL" id="AP023415">
    <property type="protein sequence ID" value="BCK79102.1"/>
    <property type="molecule type" value="Genomic_DNA"/>
</dbReference>
<name>A0A810PYF9_9FIRM</name>
<dbReference type="Proteomes" id="UP000681343">
    <property type="component" value="Chromosome"/>
</dbReference>
<dbReference type="SUPFAM" id="SSF53613">
    <property type="entry name" value="Ribokinase-like"/>
    <property type="match status" value="1"/>
</dbReference>
<evidence type="ECO:0000313" key="6">
    <source>
        <dbReference type="Proteomes" id="UP000681343"/>
    </source>
</evidence>
<dbReference type="CDD" id="cd01166">
    <property type="entry name" value="KdgK"/>
    <property type="match status" value="1"/>
</dbReference>
<dbReference type="InterPro" id="IPR052700">
    <property type="entry name" value="Carb_kinase_PfkB-like"/>
</dbReference>